<evidence type="ECO:0000256" key="14">
    <source>
        <dbReference type="RuleBase" id="RU363035"/>
    </source>
</evidence>
<evidence type="ECO:0000256" key="10">
    <source>
        <dbReference type="ARBA" id="ARBA00023146"/>
    </source>
</evidence>
<evidence type="ECO:0000256" key="9">
    <source>
        <dbReference type="ARBA" id="ARBA00022917"/>
    </source>
</evidence>
<reference evidence="18 19" key="1">
    <citation type="submission" date="2014-04" db="EMBL/GenBank/DDBJ databases">
        <authorList>
            <consortium name="DOE Joint Genome Institute"/>
            <person name="Kuo A."/>
            <person name="Kohler A."/>
            <person name="Nagy L.G."/>
            <person name="Floudas D."/>
            <person name="Copeland A."/>
            <person name="Barry K.W."/>
            <person name="Cichocki N."/>
            <person name="Veneault-Fourrey C."/>
            <person name="LaButti K."/>
            <person name="Lindquist E.A."/>
            <person name="Lipzen A."/>
            <person name="Lundell T."/>
            <person name="Morin E."/>
            <person name="Murat C."/>
            <person name="Sun H."/>
            <person name="Tunlid A."/>
            <person name="Henrissat B."/>
            <person name="Grigoriev I.V."/>
            <person name="Hibbett D.S."/>
            <person name="Martin F."/>
            <person name="Nordberg H.P."/>
            <person name="Cantor M.N."/>
            <person name="Hua S.X."/>
        </authorList>
    </citation>
    <scope>NUCLEOTIDE SEQUENCE [LARGE SCALE GENOMIC DNA]</scope>
    <source>
        <strain evidence="18 19">Foug A</strain>
    </source>
</reference>
<dbReference type="GO" id="GO:0002161">
    <property type="term" value="F:aminoacyl-tRNA deacylase activity"/>
    <property type="evidence" value="ECO:0007669"/>
    <property type="project" value="InterPro"/>
</dbReference>
<protein>
    <recommendedName>
        <fullName evidence="12">Valine--tRNA ligase, mitochondrial</fullName>
        <ecNumber evidence="4">6.1.1.9</ecNumber>
    </recommendedName>
    <alternativeName>
        <fullName evidence="11">Valyl-tRNA synthetase</fullName>
    </alternativeName>
</protein>
<dbReference type="GO" id="GO:0005739">
    <property type="term" value="C:mitochondrion"/>
    <property type="evidence" value="ECO:0007669"/>
    <property type="project" value="UniProtKB-SubCell"/>
</dbReference>
<comment type="catalytic activity">
    <reaction evidence="13">
        <text>tRNA(Val) + L-valine + ATP = L-valyl-tRNA(Val) + AMP + diphosphate</text>
        <dbReference type="Rhea" id="RHEA:10704"/>
        <dbReference type="Rhea" id="RHEA-COMP:9672"/>
        <dbReference type="Rhea" id="RHEA-COMP:9708"/>
        <dbReference type="ChEBI" id="CHEBI:30616"/>
        <dbReference type="ChEBI" id="CHEBI:33019"/>
        <dbReference type="ChEBI" id="CHEBI:57762"/>
        <dbReference type="ChEBI" id="CHEBI:78442"/>
        <dbReference type="ChEBI" id="CHEBI:78537"/>
        <dbReference type="ChEBI" id="CHEBI:456215"/>
        <dbReference type="EC" id="6.1.1.9"/>
    </reaction>
</comment>
<dbReference type="AlphaFoldDB" id="A0A0C2ZKV0"/>
<dbReference type="CDD" id="cd00817">
    <property type="entry name" value="ValRS_core"/>
    <property type="match status" value="1"/>
</dbReference>
<evidence type="ECO:0000256" key="3">
    <source>
        <dbReference type="ARBA" id="ARBA00005594"/>
    </source>
</evidence>
<evidence type="ECO:0000259" key="16">
    <source>
        <dbReference type="Pfam" id="PF00133"/>
    </source>
</evidence>
<dbReference type="FunFam" id="3.90.740.10:FF:000005">
    <property type="entry name" value="Valine--tRNA ligase, mitochondrial"/>
    <property type="match status" value="1"/>
</dbReference>
<evidence type="ECO:0000256" key="6">
    <source>
        <dbReference type="ARBA" id="ARBA00022598"/>
    </source>
</evidence>
<dbReference type="InterPro" id="IPR002303">
    <property type="entry name" value="Valyl-tRNA_ligase"/>
</dbReference>
<dbReference type="PANTHER" id="PTHR11946:SF109">
    <property type="entry name" value="VALINE--TRNA LIGASE"/>
    <property type="match status" value="1"/>
</dbReference>
<evidence type="ECO:0000256" key="4">
    <source>
        <dbReference type="ARBA" id="ARBA00013169"/>
    </source>
</evidence>
<dbReference type="InterPro" id="IPR013155">
    <property type="entry name" value="M/V/L/I-tRNA-synth_anticd-bd"/>
</dbReference>
<evidence type="ECO:0000313" key="18">
    <source>
        <dbReference type="EMBL" id="KIM53292.1"/>
    </source>
</evidence>
<evidence type="ECO:0000313" key="19">
    <source>
        <dbReference type="Proteomes" id="UP000053989"/>
    </source>
</evidence>
<dbReference type="Pfam" id="PF00133">
    <property type="entry name" value="tRNA-synt_1"/>
    <property type="match status" value="1"/>
</dbReference>
<evidence type="ECO:0000256" key="12">
    <source>
        <dbReference type="ARBA" id="ARBA00040837"/>
    </source>
</evidence>
<dbReference type="InterPro" id="IPR001412">
    <property type="entry name" value="aa-tRNA-synth_I_CS"/>
</dbReference>
<evidence type="ECO:0000256" key="2">
    <source>
        <dbReference type="ARBA" id="ARBA00004496"/>
    </source>
</evidence>
<organism evidence="18 19">
    <name type="scientific">Scleroderma citrinum Foug A</name>
    <dbReference type="NCBI Taxonomy" id="1036808"/>
    <lineage>
        <taxon>Eukaryota</taxon>
        <taxon>Fungi</taxon>
        <taxon>Dikarya</taxon>
        <taxon>Basidiomycota</taxon>
        <taxon>Agaricomycotina</taxon>
        <taxon>Agaricomycetes</taxon>
        <taxon>Agaricomycetidae</taxon>
        <taxon>Boletales</taxon>
        <taxon>Sclerodermatineae</taxon>
        <taxon>Sclerodermataceae</taxon>
        <taxon>Scleroderma</taxon>
    </lineage>
</organism>
<dbReference type="HOGENOM" id="CLU_001493_0_1_1"/>
<dbReference type="FunFam" id="3.40.50.620:FF:000078">
    <property type="entry name" value="Valine--tRNA ligase, mitochondrial"/>
    <property type="match status" value="1"/>
</dbReference>
<dbReference type="EC" id="6.1.1.9" evidence="4"/>
<proteinExistence type="inferred from homology"/>
<dbReference type="NCBIfam" id="NF004349">
    <property type="entry name" value="PRK05729.1"/>
    <property type="match status" value="1"/>
</dbReference>
<comment type="similarity">
    <text evidence="3 14">Belongs to the class-I aminoacyl-tRNA synthetase family.</text>
</comment>
<dbReference type="GO" id="GO:0006438">
    <property type="term" value="P:valyl-tRNA aminoacylation"/>
    <property type="evidence" value="ECO:0007669"/>
    <property type="project" value="InterPro"/>
</dbReference>
<evidence type="ECO:0000259" key="17">
    <source>
        <dbReference type="Pfam" id="PF08264"/>
    </source>
</evidence>
<feature type="domain" description="Methionyl/Valyl/Leucyl/Isoleucyl-tRNA synthetase anticodon-binding" evidence="17">
    <location>
        <begin position="771"/>
        <end position="918"/>
    </location>
</feature>
<dbReference type="GO" id="GO:0005829">
    <property type="term" value="C:cytosol"/>
    <property type="evidence" value="ECO:0007669"/>
    <property type="project" value="TreeGrafter"/>
</dbReference>
<dbReference type="Gene3D" id="3.40.50.620">
    <property type="entry name" value="HUPs"/>
    <property type="match status" value="2"/>
</dbReference>
<feature type="compositionally biased region" description="Basic and acidic residues" evidence="15">
    <location>
        <begin position="27"/>
        <end position="39"/>
    </location>
</feature>
<dbReference type="FunCoup" id="A0A0C2ZKV0">
    <property type="interactions" value="735"/>
</dbReference>
<dbReference type="CDD" id="cd07962">
    <property type="entry name" value="Anticodon_Ia_Val"/>
    <property type="match status" value="1"/>
</dbReference>
<comment type="subcellular location">
    <subcellularLocation>
        <location evidence="2">Cytoplasm</location>
    </subcellularLocation>
    <subcellularLocation>
        <location evidence="1">Mitochondrion</location>
    </subcellularLocation>
</comment>
<dbReference type="SUPFAM" id="SSF52374">
    <property type="entry name" value="Nucleotidylyl transferase"/>
    <property type="match status" value="1"/>
</dbReference>
<sequence length="1050" mass="118067">MSQPAESATNSQGGPLPDGAPSKHAAKKEAKRLEKEAKLAAKQLKQTTTISAGDKKAKAGSEKEKKAEEAVFVNTTPKGEKKDMSQPMAASYNPHAVEAAWYDWWEAQGFFKPRTQSDGSAMPEGCFVIPAPPPNVTGSLHIGHALTVAIQDCLVRWNRMLGKSTLFVPGFDHAGISTQSVVERRLYKVEKKTRHDLGREAFLAKVMDWKNDYQARITNQLRRLGGSYDWDRVAFTMNPSLSKAVIETFCRLHEGGILYRANRLVNWCTRLNTTLSNLEVEQKELQGRTLLSVPGYDPKEKFEFGVITSFAYPIEDSDEMIIIATTRPETMLGDSAIAVHPDDPRYKHLHGRFAKHPFVDRRLPIVTDEIAVDMAFGTGAVKITPAHDPNDYEVGSRHGLEFINILNDDGTLNSNAGERFQGMKRFHARNEVVKALTEAGLFVETKDNPMQIPICSKSGDIIEPVLKPQWWVNCKPLAEEAIKRTRSGELLISPKQSEADWYRWLENIQDWCISRQLWWGHRCPAYFVRFEGSDNDTNDGKNWIVGRTLEEATERAKALANGASFTLEQDEDVLDTWFSSGLWPFSIMGWPEQTSDLRHYYPASMLETGWDILFFWVARMVLLGVYLTGKVPFSEVLCHAMVRDAHGRKMSKSLGNVVDPIDVIHGLPLQDLHTKLYEGNLDEKEITKAIAGQKKDFPRGIPECGTDGLRFALCAYSGGGRDINLDILRVEGYRKFCNKIFNATKFAMLKLDSVFIPNASAKPTGDESLVERWILHKLNVASAQVNTHLEQRNFMAATTAVYNFWLYELCDVYIEAMKPMSDPAADPKTRASAQQTLYTCLDYGLRLLHPFMPFVTEELWQRLPRRVNDCPSIMIASYPTEDTDFVFEEAEQQFDLVFSVLRTGRSLAAAYNLQSDIQLFIHASRTEEAELFLSQTSTMASLIKGCTKVVTVQDQSYLPAGCGSATLSPTVVVYLLVRGLVDLEAEVAKCDKKLIAVNLNLEKLLKITSQPDYEESVPAVVQLANDEKRRTLEAEISVLQQSKTMFLRLQ</sequence>
<dbReference type="InterPro" id="IPR009080">
    <property type="entry name" value="tRNAsynth_Ia_anticodon-bd"/>
</dbReference>
<dbReference type="NCBIfam" id="TIGR00422">
    <property type="entry name" value="valS"/>
    <property type="match status" value="1"/>
</dbReference>
<evidence type="ECO:0000256" key="13">
    <source>
        <dbReference type="ARBA" id="ARBA00047552"/>
    </source>
</evidence>
<dbReference type="HAMAP" id="MF_02004">
    <property type="entry name" value="Val_tRNA_synth_type1"/>
    <property type="match status" value="1"/>
</dbReference>
<evidence type="ECO:0000256" key="5">
    <source>
        <dbReference type="ARBA" id="ARBA00022490"/>
    </source>
</evidence>
<gene>
    <name evidence="18" type="ORF">SCLCIDRAFT_1222927</name>
</gene>
<dbReference type="FunFam" id="3.40.50.620:FF:000020">
    <property type="entry name" value="Valine--tRNA ligase, mitochondrial"/>
    <property type="match status" value="1"/>
</dbReference>
<dbReference type="STRING" id="1036808.A0A0C2ZKV0"/>
<feature type="compositionally biased region" description="Basic and acidic residues" evidence="15">
    <location>
        <begin position="53"/>
        <end position="69"/>
    </location>
</feature>
<dbReference type="GO" id="GO:0004832">
    <property type="term" value="F:valine-tRNA ligase activity"/>
    <property type="evidence" value="ECO:0007669"/>
    <property type="project" value="UniProtKB-EC"/>
</dbReference>
<dbReference type="EMBL" id="KN822184">
    <property type="protein sequence ID" value="KIM53292.1"/>
    <property type="molecule type" value="Genomic_DNA"/>
</dbReference>
<evidence type="ECO:0000256" key="8">
    <source>
        <dbReference type="ARBA" id="ARBA00022840"/>
    </source>
</evidence>
<evidence type="ECO:0000256" key="15">
    <source>
        <dbReference type="SAM" id="MobiDB-lite"/>
    </source>
</evidence>
<dbReference type="Proteomes" id="UP000053989">
    <property type="component" value="Unassembled WGS sequence"/>
</dbReference>
<dbReference type="FunFam" id="1.10.730.10:FF:000009">
    <property type="entry name" value="Valine--tRNA ligase, mitochondrial"/>
    <property type="match status" value="1"/>
</dbReference>
<dbReference type="Pfam" id="PF08264">
    <property type="entry name" value="Anticodon_1"/>
    <property type="match status" value="1"/>
</dbReference>
<dbReference type="InterPro" id="IPR002300">
    <property type="entry name" value="aa-tRNA-synth_Ia"/>
</dbReference>
<keyword evidence="19" id="KW-1185">Reference proteome</keyword>
<dbReference type="InParanoid" id="A0A0C2ZKV0"/>
<keyword evidence="7 14" id="KW-0547">Nucleotide-binding</keyword>
<evidence type="ECO:0000256" key="11">
    <source>
        <dbReference type="ARBA" id="ARBA00029936"/>
    </source>
</evidence>
<dbReference type="InterPro" id="IPR033705">
    <property type="entry name" value="Anticodon_Ia_Val"/>
</dbReference>
<reference evidence="19" key="2">
    <citation type="submission" date="2015-01" db="EMBL/GenBank/DDBJ databases">
        <title>Evolutionary Origins and Diversification of the Mycorrhizal Mutualists.</title>
        <authorList>
            <consortium name="DOE Joint Genome Institute"/>
            <consortium name="Mycorrhizal Genomics Consortium"/>
            <person name="Kohler A."/>
            <person name="Kuo A."/>
            <person name="Nagy L.G."/>
            <person name="Floudas D."/>
            <person name="Copeland A."/>
            <person name="Barry K.W."/>
            <person name="Cichocki N."/>
            <person name="Veneault-Fourrey C."/>
            <person name="LaButti K."/>
            <person name="Lindquist E.A."/>
            <person name="Lipzen A."/>
            <person name="Lundell T."/>
            <person name="Morin E."/>
            <person name="Murat C."/>
            <person name="Riley R."/>
            <person name="Ohm R."/>
            <person name="Sun H."/>
            <person name="Tunlid A."/>
            <person name="Henrissat B."/>
            <person name="Grigoriev I.V."/>
            <person name="Hibbett D.S."/>
            <person name="Martin F."/>
        </authorList>
    </citation>
    <scope>NUCLEOTIDE SEQUENCE [LARGE SCALE GENOMIC DNA]</scope>
    <source>
        <strain evidence="19">Foug A</strain>
    </source>
</reference>
<dbReference type="PANTHER" id="PTHR11946">
    <property type="entry name" value="VALYL-TRNA SYNTHETASES"/>
    <property type="match status" value="1"/>
</dbReference>
<keyword evidence="5" id="KW-0963">Cytoplasm</keyword>
<dbReference type="InterPro" id="IPR014729">
    <property type="entry name" value="Rossmann-like_a/b/a_fold"/>
</dbReference>
<dbReference type="PRINTS" id="PR00986">
    <property type="entry name" value="TRNASYNTHVAL"/>
</dbReference>
<keyword evidence="8 14" id="KW-0067">ATP-binding</keyword>
<evidence type="ECO:0000256" key="7">
    <source>
        <dbReference type="ARBA" id="ARBA00022741"/>
    </source>
</evidence>
<keyword evidence="10 14" id="KW-0030">Aminoacyl-tRNA synthetase</keyword>
<dbReference type="PROSITE" id="PS00178">
    <property type="entry name" value="AA_TRNA_LIGASE_I"/>
    <property type="match status" value="1"/>
</dbReference>
<dbReference type="GO" id="GO:0005524">
    <property type="term" value="F:ATP binding"/>
    <property type="evidence" value="ECO:0007669"/>
    <property type="project" value="UniProtKB-KW"/>
</dbReference>
<dbReference type="InterPro" id="IPR009008">
    <property type="entry name" value="Val/Leu/Ile-tRNA-synth_edit"/>
</dbReference>
<dbReference type="SUPFAM" id="SSF50677">
    <property type="entry name" value="ValRS/IleRS/LeuRS editing domain"/>
    <property type="match status" value="1"/>
</dbReference>
<dbReference type="SUPFAM" id="SSF47323">
    <property type="entry name" value="Anticodon-binding domain of a subclass of class I aminoacyl-tRNA synthetases"/>
    <property type="match status" value="1"/>
</dbReference>
<feature type="domain" description="Aminoacyl-tRNA synthetase class Ia" evidence="16">
    <location>
        <begin position="101"/>
        <end position="726"/>
    </location>
</feature>
<dbReference type="OrthoDB" id="629407at2759"/>
<dbReference type="Gene3D" id="3.90.740.10">
    <property type="entry name" value="Valyl/Leucyl/Isoleucyl-tRNA synthetase, editing domain"/>
    <property type="match status" value="1"/>
</dbReference>
<keyword evidence="6 14" id="KW-0436">Ligase</keyword>
<name>A0A0C2ZKV0_9AGAM</name>
<keyword evidence="9 14" id="KW-0648">Protein biosynthesis</keyword>
<dbReference type="Gene3D" id="1.10.730.10">
    <property type="entry name" value="Isoleucyl-tRNA Synthetase, Domain 1"/>
    <property type="match status" value="1"/>
</dbReference>
<accession>A0A0C2ZKV0</accession>
<feature type="region of interest" description="Disordered" evidence="15">
    <location>
        <begin position="1"/>
        <end position="69"/>
    </location>
</feature>
<feature type="compositionally biased region" description="Polar residues" evidence="15">
    <location>
        <begin position="1"/>
        <end position="13"/>
    </location>
</feature>
<evidence type="ECO:0000256" key="1">
    <source>
        <dbReference type="ARBA" id="ARBA00004173"/>
    </source>
</evidence>